<evidence type="ECO:0000313" key="1">
    <source>
        <dbReference type="EMBL" id="CAE7475888.1"/>
    </source>
</evidence>
<organism evidence="1 2">
    <name type="scientific">Symbiodinium natans</name>
    <dbReference type="NCBI Taxonomy" id="878477"/>
    <lineage>
        <taxon>Eukaryota</taxon>
        <taxon>Sar</taxon>
        <taxon>Alveolata</taxon>
        <taxon>Dinophyceae</taxon>
        <taxon>Suessiales</taxon>
        <taxon>Symbiodiniaceae</taxon>
        <taxon>Symbiodinium</taxon>
    </lineage>
</organism>
<evidence type="ECO:0000313" key="2">
    <source>
        <dbReference type="Proteomes" id="UP000604046"/>
    </source>
</evidence>
<protein>
    <submittedName>
        <fullName evidence="1">Uncharacterized protein</fullName>
    </submittedName>
</protein>
<sequence length="117" mass="12795">MEFLKDALQRPMPQMILSSATRLSDPVLDLFRGIPGMQVERVTSSRHLVAWRTLAGVDGEAYPHQACKDAPDARALQAMIDKPTLARFVTDASCASLAQNLEAWGPPVKDRKADGCC</sequence>
<comment type="caution">
    <text evidence="1">The sequence shown here is derived from an EMBL/GenBank/DDBJ whole genome shotgun (WGS) entry which is preliminary data.</text>
</comment>
<proteinExistence type="predicted"/>
<dbReference type="AlphaFoldDB" id="A0A812SD10"/>
<name>A0A812SD10_9DINO</name>
<reference evidence="1" key="1">
    <citation type="submission" date="2021-02" db="EMBL/GenBank/DDBJ databases">
        <authorList>
            <person name="Dougan E. K."/>
            <person name="Rhodes N."/>
            <person name="Thang M."/>
            <person name="Chan C."/>
        </authorList>
    </citation>
    <scope>NUCLEOTIDE SEQUENCE</scope>
</reference>
<dbReference type="Proteomes" id="UP000604046">
    <property type="component" value="Unassembled WGS sequence"/>
</dbReference>
<accession>A0A812SD10</accession>
<gene>
    <name evidence="1" type="ORF">SNAT2548_LOCUS26731</name>
</gene>
<dbReference type="EMBL" id="CAJNDS010002440">
    <property type="protein sequence ID" value="CAE7475888.1"/>
    <property type="molecule type" value="Genomic_DNA"/>
</dbReference>
<keyword evidence="2" id="KW-1185">Reference proteome</keyword>